<evidence type="ECO:0000313" key="8">
    <source>
        <dbReference type="Proteomes" id="UP000198825"/>
    </source>
</evidence>
<sequence length="464" mass="47133">MEAVLAEVAARVAGTGDPVRAVGFSSQGEAVVPVDAAGRALAGVPLGLDARGATAAAALAARLGADRVQQLTGQPCHRMFSVAKIAEGGPAWRSRDVAAYRTLADFVATRLGAPPAADWTGAARTGMLDVSRRDWSREVLAAVALDAPWLSPDRLSPLVAPGTDLGPLDAAVADRLGLSRCTLLVAGMHDQAASYVGAGGRPGEVSVYALGSSDCLAVGSTTRPGGLSGTGFATYPWRRDRWITLAGSAAGGLAVEWVAELVRAGGVEALVAEASPHPSPLLVLPYLAGSGTLDNDPDVRGSVLGLTLATTRAEVARAFLEASGFELGVLLEAFLTVGVVVGDLRAVGTGATSAVALGARADACGAPLTPAPGRSSARGAALLAAAALGDVDVDDLPPAPLGPPRCPVERTAAWYARQRRAYRALALTLRDFEHAHGPAATDGPPACPTPTPDHPAHRTDRTTP</sequence>
<keyword evidence="2" id="KW-0808">Transferase</keyword>
<evidence type="ECO:0000256" key="4">
    <source>
        <dbReference type="SAM" id="MobiDB-lite"/>
    </source>
</evidence>
<proteinExistence type="inferred from homology"/>
<feature type="region of interest" description="Disordered" evidence="4">
    <location>
        <begin position="435"/>
        <end position="464"/>
    </location>
</feature>
<feature type="domain" description="Carbohydrate kinase FGGY N-terminal" evidence="5">
    <location>
        <begin position="13"/>
        <end position="197"/>
    </location>
</feature>
<dbReference type="InterPro" id="IPR043129">
    <property type="entry name" value="ATPase_NBD"/>
</dbReference>
<dbReference type="EMBL" id="LT629799">
    <property type="protein sequence ID" value="SDV01882.1"/>
    <property type="molecule type" value="Genomic_DNA"/>
</dbReference>
<feature type="compositionally biased region" description="Basic and acidic residues" evidence="4">
    <location>
        <begin position="454"/>
        <end position="464"/>
    </location>
</feature>
<organism evidence="7 8">
    <name type="scientific">Microlunatus sagamiharensis</name>
    <dbReference type="NCBI Taxonomy" id="546874"/>
    <lineage>
        <taxon>Bacteria</taxon>
        <taxon>Bacillati</taxon>
        <taxon>Actinomycetota</taxon>
        <taxon>Actinomycetes</taxon>
        <taxon>Propionibacteriales</taxon>
        <taxon>Propionibacteriaceae</taxon>
        <taxon>Microlunatus</taxon>
    </lineage>
</organism>
<dbReference type="OrthoDB" id="9805576at2"/>
<feature type="domain" description="Carbohydrate kinase FGGY C-terminal" evidence="6">
    <location>
        <begin position="209"/>
        <end position="387"/>
    </location>
</feature>
<dbReference type="InterPro" id="IPR018485">
    <property type="entry name" value="FGGY_C"/>
</dbReference>
<evidence type="ECO:0000256" key="1">
    <source>
        <dbReference type="ARBA" id="ARBA00009156"/>
    </source>
</evidence>
<protein>
    <submittedName>
        <fullName evidence="7">Xylulokinase</fullName>
    </submittedName>
</protein>
<dbReference type="Pfam" id="PF00370">
    <property type="entry name" value="FGGY_N"/>
    <property type="match status" value="1"/>
</dbReference>
<keyword evidence="3 7" id="KW-0418">Kinase</keyword>
<dbReference type="GO" id="GO:0016301">
    <property type="term" value="F:kinase activity"/>
    <property type="evidence" value="ECO:0007669"/>
    <property type="project" value="UniProtKB-KW"/>
</dbReference>
<name>A0A1H2N925_9ACTN</name>
<dbReference type="InterPro" id="IPR018484">
    <property type="entry name" value="FGGY_N"/>
</dbReference>
<keyword evidence="8" id="KW-1185">Reference proteome</keyword>
<dbReference type="Gene3D" id="3.30.420.40">
    <property type="match status" value="2"/>
</dbReference>
<dbReference type="CDD" id="cd07773">
    <property type="entry name" value="ASKHA_NBD_FGGY_FK"/>
    <property type="match status" value="1"/>
</dbReference>
<dbReference type="PANTHER" id="PTHR43095">
    <property type="entry name" value="SUGAR KINASE"/>
    <property type="match status" value="1"/>
</dbReference>
<gene>
    <name evidence="7" type="ORF">SAMN04488544_3550</name>
</gene>
<accession>A0A1H2N925</accession>
<dbReference type="GO" id="GO:0005975">
    <property type="term" value="P:carbohydrate metabolic process"/>
    <property type="evidence" value="ECO:0007669"/>
    <property type="project" value="InterPro"/>
</dbReference>
<evidence type="ECO:0000259" key="5">
    <source>
        <dbReference type="Pfam" id="PF00370"/>
    </source>
</evidence>
<evidence type="ECO:0000256" key="2">
    <source>
        <dbReference type="ARBA" id="ARBA00022679"/>
    </source>
</evidence>
<dbReference type="STRING" id="546874.SAMN04488544_3550"/>
<reference evidence="8" key="1">
    <citation type="submission" date="2016-10" db="EMBL/GenBank/DDBJ databases">
        <authorList>
            <person name="Varghese N."/>
            <person name="Submissions S."/>
        </authorList>
    </citation>
    <scope>NUCLEOTIDE SEQUENCE [LARGE SCALE GENOMIC DNA]</scope>
    <source>
        <strain evidence="8">DSM 21743</strain>
    </source>
</reference>
<evidence type="ECO:0000313" key="7">
    <source>
        <dbReference type="EMBL" id="SDV01882.1"/>
    </source>
</evidence>
<dbReference type="Proteomes" id="UP000198825">
    <property type="component" value="Chromosome I"/>
</dbReference>
<comment type="similarity">
    <text evidence="1">Belongs to the FGGY kinase family.</text>
</comment>
<dbReference type="InterPro" id="IPR050406">
    <property type="entry name" value="FGGY_Carb_Kinase"/>
</dbReference>
<dbReference type="Pfam" id="PF02782">
    <property type="entry name" value="FGGY_C"/>
    <property type="match status" value="1"/>
</dbReference>
<dbReference type="SUPFAM" id="SSF53067">
    <property type="entry name" value="Actin-like ATPase domain"/>
    <property type="match status" value="2"/>
</dbReference>
<evidence type="ECO:0000259" key="6">
    <source>
        <dbReference type="Pfam" id="PF02782"/>
    </source>
</evidence>
<evidence type="ECO:0000256" key="3">
    <source>
        <dbReference type="ARBA" id="ARBA00022777"/>
    </source>
</evidence>
<dbReference type="InterPro" id="IPR000577">
    <property type="entry name" value="Carb_kinase_FGGY"/>
</dbReference>
<dbReference type="AlphaFoldDB" id="A0A1H2N925"/>
<dbReference type="PIRSF" id="PIRSF000538">
    <property type="entry name" value="GlpK"/>
    <property type="match status" value="1"/>
</dbReference>